<proteinExistence type="predicted"/>
<protein>
    <submittedName>
        <fullName evidence="1">Uncharacterized protein</fullName>
    </submittedName>
</protein>
<reference evidence="1" key="2">
    <citation type="journal article" date="2015" name="Fish Shellfish Immunol.">
        <title>Early steps in the European eel (Anguilla anguilla)-Vibrio vulnificus interaction in the gills: Role of the RtxA13 toxin.</title>
        <authorList>
            <person name="Callol A."/>
            <person name="Pajuelo D."/>
            <person name="Ebbesson L."/>
            <person name="Teles M."/>
            <person name="MacKenzie S."/>
            <person name="Amaro C."/>
        </authorList>
    </citation>
    <scope>NUCLEOTIDE SEQUENCE</scope>
</reference>
<reference evidence="1" key="1">
    <citation type="submission" date="2014-11" db="EMBL/GenBank/DDBJ databases">
        <authorList>
            <person name="Amaro Gonzalez C."/>
        </authorList>
    </citation>
    <scope>NUCLEOTIDE SEQUENCE</scope>
</reference>
<evidence type="ECO:0000313" key="1">
    <source>
        <dbReference type="EMBL" id="JAH85990.1"/>
    </source>
</evidence>
<dbReference type="AlphaFoldDB" id="A0A0E9W8T0"/>
<sequence length="63" mass="6671">MENICDWNTKGDARRHSCCLTVNGGADCYWNTALVHPDPTQSNLTSSSCCGPDHGLSCVAIGS</sequence>
<name>A0A0E9W8T0_ANGAN</name>
<dbReference type="EMBL" id="GBXM01022587">
    <property type="protein sequence ID" value="JAH85990.1"/>
    <property type="molecule type" value="Transcribed_RNA"/>
</dbReference>
<organism evidence="1">
    <name type="scientific">Anguilla anguilla</name>
    <name type="common">European freshwater eel</name>
    <name type="synonym">Muraena anguilla</name>
    <dbReference type="NCBI Taxonomy" id="7936"/>
    <lineage>
        <taxon>Eukaryota</taxon>
        <taxon>Metazoa</taxon>
        <taxon>Chordata</taxon>
        <taxon>Craniata</taxon>
        <taxon>Vertebrata</taxon>
        <taxon>Euteleostomi</taxon>
        <taxon>Actinopterygii</taxon>
        <taxon>Neopterygii</taxon>
        <taxon>Teleostei</taxon>
        <taxon>Anguilliformes</taxon>
        <taxon>Anguillidae</taxon>
        <taxon>Anguilla</taxon>
    </lineage>
</organism>
<accession>A0A0E9W8T0</accession>